<name>A0A161LXG6_9BACT</name>
<dbReference type="RefSeq" id="WP_068706102.1">
    <property type="nucleotide sequence ID" value="NZ_BDCR01000004.1"/>
</dbReference>
<sequence length="129" mass="14033">MKTTSLFLTILFSILLSSCSSNSDRLIAAFTSEIGTAPNLKAQGNSKISYTWPAVSIVKKDVLKSIADKELKMAPTSTEDMGIAVDENGNPVMGKIQQSWTYEIPDNKTKLVYQISGSTIDVILTVTKK</sequence>
<protein>
    <submittedName>
        <fullName evidence="2">Uncharacterized protein</fullName>
    </submittedName>
</protein>
<dbReference type="EMBL" id="BDCR01000004">
    <property type="protein sequence ID" value="GAT64212.1"/>
    <property type="molecule type" value="Genomic_DNA"/>
</dbReference>
<dbReference type="PROSITE" id="PS51257">
    <property type="entry name" value="PROKAR_LIPOPROTEIN"/>
    <property type="match status" value="1"/>
</dbReference>
<keyword evidence="1" id="KW-0732">Signal</keyword>
<reference evidence="3" key="2">
    <citation type="journal article" date="2017" name="Genome Announc.">
        <title>Draft genome sequence of Paludibacter jiangxiensis NM7(T), a propionate-producing fermentative bacterium.</title>
        <authorList>
            <person name="Qiu Y.-L."/>
            <person name="Tourlousse D.M."/>
            <person name="Matsuura N."/>
            <person name="Ohashi A."/>
            <person name="Sekiguchi Y."/>
        </authorList>
    </citation>
    <scope>NUCLEOTIDE SEQUENCE [LARGE SCALE GENOMIC DNA]</scope>
    <source>
        <strain evidence="3">NM7</strain>
    </source>
</reference>
<feature type="signal peptide" evidence="1">
    <location>
        <begin position="1"/>
        <end position="23"/>
    </location>
</feature>
<dbReference type="Proteomes" id="UP000076586">
    <property type="component" value="Unassembled WGS sequence"/>
</dbReference>
<comment type="caution">
    <text evidence="2">The sequence shown here is derived from an EMBL/GenBank/DDBJ whole genome shotgun (WGS) entry which is preliminary data.</text>
</comment>
<feature type="chain" id="PRO_5007824898" evidence="1">
    <location>
        <begin position="24"/>
        <end position="129"/>
    </location>
</feature>
<dbReference type="AlphaFoldDB" id="A0A161LXG6"/>
<reference evidence="3" key="1">
    <citation type="submission" date="2016-04" db="EMBL/GenBank/DDBJ databases">
        <title>Draft genome sequence of Paludibacter jiangxiensis strain NM7.</title>
        <authorList>
            <person name="Qiu Y."/>
            <person name="Matsuura N."/>
            <person name="Ohashi A."/>
            <person name="Tourlousse M.D."/>
            <person name="Sekiguchi Y."/>
        </authorList>
    </citation>
    <scope>NUCLEOTIDE SEQUENCE [LARGE SCALE GENOMIC DNA]</scope>
    <source>
        <strain evidence="3">NM7</strain>
    </source>
</reference>
<gene>
    <name evidence="2" type="ORF">PJIAN_4762</name>
</gene>
<proteinExistence type="predicted"/>
<evidence type="ECO:0000256" key="1">
    <source>
        <dbReference type="SAM" id="SignalP"/>
    </source>
</evidence>
<evidence type="ECO:0000313" key="3">
    <source>
        <dbReference type="Proteomes" id="UP000076586"/>
    </source>
</evidence>
<organism evidence="2 3">
    <name type="scientific">Paludibacter jiangxiensis</name>
    <dbReference type="NCBI Taxonomy" id="681398"/>
    <lineage>
        <taxon>Bacteria</taxon>
        <taxon>Pseudomonadati</taxon>
        <taxon>Bacteroidota</taxon>
        <taxon>Bacteroidia</taxon>
        <taxon>Bacteroidales</taxon>
        <taxon>Paludibacteraceae</taxon>
        <taxon>Paludibacter</taxon>
    </lineage>
</organism>
<keyword evidence="3" id="KW-1185">Reference proteome</keyword>
<accession>A0A161LXG6</accession>
<evidence type="ECO:0000313" key="2">
    <source>
        <dbReference type="EMBL" id="GAT64212.1"/>
    </source>
</evidence>